<accession>A0A0A9FLQ6</accession>
<organism evidence="1">
    <name type="scientific">Arundo donax</name>
    <name type="common">Giant reed</name>
    <name type="synonym">Donax arundinaceus</name>
    <dbReference type="NCBI Taxonomy" id="35708"/>
    <lineage>
        <taxon>Eukaryota</taxon>
        <taxon>Viridiplantae</taxon>
        <taxon>Streptophyta</taxon>
        <taxon>Embryophyta</taxon>
        <taxon>Tracheophyta</taxon>
        <taxon>Spermatophyta</taxon>
        <taxon>Magnoliopsida</taxon>
        <taxon>Liliopsida</taxon>
        <taxon>Poales</taxon>
        <taxon>Poaceae</taxon>
        <taxon>PACMAD clade</taxon>
        <taxon>Arundinoideae</taxon>
        <taxon>Arundineae</taxon>
        <taxon>Arundo</taxon>
    </lineage>
</organism>
<protein>
    <submittedName>
        <fullName evidence="1">Uncharacterized protein</fullName>
    </submittedName>
</protein>
<sequence>MLIWLICCLTVKNYLKDIVVSLFDNSVTDAIVFYWQHFIRIMGKKFQPLHI</sequence>
<reference evidence="1" key="2">
    <citation type="journal article" date="2015" name="Data Brief">
        <title>Shoot transcriptome of the giant reed, Arundo donax.</title>
        <authorList>
            <person name="Barrero R.A."/>
            <person name="Guerrero F.D."/>
            <person name="Moolhuijzen P."/>
            <person name="Goolsby J.A."/>
            <person name="Tidwell J."/>
            <person name="Bellgard S.E."/>
            <person name="Bellgard M.I."/>
        </authorList>
    </citation>
    <scope>NUCLEOTIDE SEQUENCE</scope>
    <source>
        <tissue evidence="1">Shoot tissue taken approximately 20 cm above the soil surface</tissue>
    </source>
</reference>
<reference evidence="1" key="1">
    <citation type="submission" date="2014-09" db="EMBL/GenBank/DDBJ databases">
        <authorList>
            <person name="Magalhaes I.L.F."/>
            <person name="Oliveira U."/>
            <person name="Santos F.R."/>
            <person name="Vidigal T.H.D.A."/>
            <person name="Brescovit A.D."/>
            <person name="Santos A.J."/>
        </authorList>
    </citation>
    <scope>NUCLEOTIDE SEQUENCE</scope>
    <source>
        <tissue evidence="1">Shoot tissue taken approximately 20 cm above the soil surface</tissue>
    </source>
</reference>
<name>A0A0A9FLQ6_ARUDO</name>
<dbReference type="EMBL" id="GBRH01185747">
    <property type="protein sequence ID" value="JAE12149.1"/>
    <property type="molecule type" value="Transcribed_RNA"/>
</dbReference>
<dbReference type="AlphaFoldDB" id="A0A0A9FLQ6"/>
<proteinExistence type="predicted"/>
<evidence type="ECO:0000313" key="1">
    <source>
        <dbReference type="EMBL" id="JAE12149.1"/>
    </source>
</evidence>